<dbReference type="EMBL" id="JACGWK010000004">
    <property type="protein sequence ID" value="KAL0358619.1"/>
    <property type="molecule type" value="Genomic_DNA"/>
</dbReference>
<proteinExistence type="predicted"/>
<name>A0AAW2PSB9_9LAMI</name>
<comment type="caution">
    <text evidence="1">The sequence shown here is derived from an EMBL/GenBank/DDBJ whole genome shotgun (WGS) entry which is preliminary data.</text>
</comment>
<protein>
    <submittedName>
        <fullName evidence="1">Uncharacterized protein</fullName>
    </submittedName>
</protein>
<dbReference type="AlphaFoldDB" id="A0AAW2PSB9"/>
<organism evidence="1">
    <name type="scientific">Sesamum angustifolium</name>
    <dbReference type="NCBI Taxonomy" id="2727405"/>
    <lineage>
        <taxon>Eukaryota</taxon>
        <taxon>Viridiplantae</taxon>
        <taxon>Streptophyta</taxon>
        <taxon>Embryophyta</taxon>
        <taxon>Tracheophyta</taxon>
        <taxon>Spermatophyta</taxon>
        <taxon>Magnoliopsida</taxon>
        <taxon>eudicotyledons</taxon>
        <taxon>Gunneridae</taxon>
        <taxon>Pentapetalae</taxon>
        <taxon>asterids</taxon>
        <taxon>lamiids</taxon>
        <taxon>Lamiales</taxon>
        <taxon>Pedaliaceae</taxon>
        <taxon>Sesamum</taxon>
    </lineage>
</organism>
<accession>A0AAW2PSB9</accession>
<reference evidence="1" key="2">
    <citation type="journal article" date="2024" name="Plant">
        <title>Genomic evolution and insights into agronomic trait innovations of Sesamum species.</title>
        <authorList>
            <person name="Miao H."/>
            <person name="Wang L."/>
            <person name="Qu L."/>
            <person name="Liu H."/>
            <person name="Sun Y."/>
            <person name="Le M."/>
            <person name="Wang Q."/>
            <person name="Wei S."/>
            <person name="Zheng Y."/>
            <person name="Lin W."/>
            <person name="Duan Y."/>
            <person name="Cao H."/>
            <person name="Xiong S."/>
            <person name="Wang X."/>
            <person name="Wei L."/>
            <person name="Li C."/>
            <person name="Ma Q."/>
            <person name="Ju M."/>
            <person name="Zhao R."/>
            <person name="Li G."/>
            <person name="Mu C."/>
            <person name="Tian Q."/>
            <person name="Mei H."/>
            <person name="Zhang T."/>
            <person name="Gao T."/>
            <person name="Zhang H."/>
        </authorList>
    </citation>
    <scope>NUCLEOTIDE SEQUENCE</scope>
    <source>
        <strain evidence="1">G01</strain>
    </source>
</reference>
<sequence length="69" mass="7408">MYTAKTGLMIEMRDPEVAVTDMEVLQVWGPLDMKEEAIGTGPVPMTALGGEGDPLPWNATERSCVVSAI</sequence>
<evidence type="ECO:0000313" key="1">
    <source>
        <dbReference type="EMBL" id="KAL0358619.1"/>
    </source>
</evidence>
<gene>
    <name evidence="1" type="ORF">Sangu_0711300</name>
</gene>
<reference evidence="1" key="1">
    <citation type="submission" date="2020-06" db="EMBL/GenBank/DDBJ databases">
        <authorList>
            <person name="Li T."/>
            <person name="Hu X."/>
            <person name="Zhang T."/>
            <person name="Song X."/>
            <person name="Zhang H."/>
            <person name="Dai N."/>
            <person name="Sheng W."/>
            <person name="Hou X."/>
            <person name="Wei L."/>
        </authorList>
    </citation>
    <scope>NUCLEOTIDE SEQUENCE</scope>
    <source>
        <strain evidence="1">G01</strain>
        <tissue evidence="1">Leaf</tissue>
    </source>
</reference>